<feature type="domain" description="TssC1 N-terminal" evidence="1">
    <location>
        <begin position="64"/>
        <end position="371"/>
    </location>
</feature>
<name>A0A917I898_9HYPH</name>
<dbReference type="NCBIfam" id="TIGR03355">
    <property type="entry name" value="VI_chp_2"/>
    <property type="match status" value="1"/>
</dbReference>
<evidence type="ECO:0000313" key="4">
    <source>
        <dbReference type="Proteomes" id="UP000603912"/>
    </source>
</evidence>
<dbReference type="AlphaFoldDB" id="A0A917I898"/>
<reference evidence="3" key="2">
    <citation type="submission" date="2020-09" db="EMBL/GenBank/DDBJ databases">
        <authorList>
            <person name="Sun Q."/>
            <person name="Zhou Y."/>
        </authorList>
    </citation>
    <scope>NUCLEOTIDE SEQUENCE</scope>
    <source>
        <strain evidence="3">CGMCC 1.12214</strain>
    </source>
</reference>
<dbReference type="PANTHER" id="PTHR35565:SF3">
    <property type="entry name" value="TYPE VI SECRETION SYSTEM SHEATH PROTEIN TSSC1"/>
    <property type="match status" value="1"/>
</dbReference>
<accession>A0A917I898</accession>
<evidence type="ECO:0000259" key="1">
    <source>
        <dbReference type="Pfam" id="PF05943"/>
    </source>
</evidence>
<dbReference type="InterPro" id="IPR044032">
    <property type="entry name" value="TssC1_C"/>
</dbReference>
<evidence type="ECO:0000313" key="3">
    <source>
        <dbReference type="EMBL" id="GGH20268.1"/>
    </source>
</evidence>
<dbReference type="EMBL" id="BMES01000002">
    <property type="protein sequence ID" value="GGH20268.1"/>
    <property type="molecule type" value="Genomic_DNA"/>
</dbReference>
<reference evidence="3" key="1">
    <citation type="journal article" date="2014" name="Int. J. Syst. Evol. Microbiol.">
        <title>Complete genome sequence of Corynebacterium casei LMG S-19264T (=DSM 44701T), isolated from a smear-ripened cheese.</title>
        <authorList>
            <consortium name="US DOE Joint Genome Institute (JGI-PGF)"/>
            <person name="Walter F."/>
            <person name="Albersmeier A."/>
            <person name="Kalinowski J."/>
            <person name="Ruckert C."/>
        </authorList>
    </citation>
    <scope>NUCLEOTIDE SEQUENCE</scope>
    <source>
        <strain evidence="3">CGMCC 1.12214</strain>
    </source>
</reference>
<dbReference type="InterPro" id="IPR010269">
    <property type="entry name" value="T6SS_TssC-like"/>
</dbReference>
<feature type="domain" description="TssC1 C-terminal" evidence="2">
    <location>
        <begin position="380"/>
        <end position="487"/>
    </location>
</feature>
<dbReference type="Pfam" id="PF05943">
    <property type="entry name" value="VipB"/>
    <property type="match status" value="1"/>
</dbReference>
<keyword evidence="4" id="KW-1185">Reference proteome</keyword>
<dbReference type="RefSeq" id="WP_188517984.1">
    <property type="nucleotide sequence ID" value="NZ_BMES01000002.1"/>
</dbReference>
<dbReference type="Pfam" id="PF18945">
    <property type="entry name" value="VipB_2"/>
    <property type="match status" value="1"/>
</dbReference>
<dbReference type="PANTHER" id="PTHR35565">
    <property type="entry name" value="CYTOPLASMIC PROTEIN-RELATED"/>
    <property type="match status" value="1"/>
</dbReference>
<protein>
    <submittedName>
        <fullName evidence="3">Type VI secretion protein EvpB</fullName>
    </submittedName>
</protein>
<dbReference type="InterPro" id="IPR044031">
    <property type="entry name" value="TssC1_N"/>
</dbReference>
<organism evidence="3 4">
    <name type="scientific">Alsobacter metallidurans</name>
    <dbReference type="NCBI Taxonomy" id="340221"/>
    <lineage>
        <taxon>Bacteria</taxon>
        <taxon>Pseudomonadati</taxon>
        <taxon>Pseudomonadota</taxon>
        <taxon>Alphaproteobacteria</taxon>
        <taxon>Hyphomicrobiales</taxon>
        <taxon>Alsobacteraceae</taxon>
        <taxon>Alsobacter</taxon>
    </lineage>
</organism>
<sequence>MATETQATAAASGVTTEVSLLDQVIGATRQTERDRTEELIRALTEEALKGTVTFDRNLTLTIKRAVAEIDRKLSDQLNAIMHHERFLKLEGSWRGLNYLVMNSETSSSLKIRMMQISKKELARDLQKAIEFDQSQLFKKIYENEFGTPGGEPYGTLIGDYEWTHHPDDVETLRLVSNVAAASFAPFISGVGSGMFGFNDWRELSKPRDLEKIFETAEYIKWRSFRDTEDSRFVSLVMPRVIARLPYGANTKAIDEFAYEEAPKAASGSDAPMAHDNFCWMNAAYVMGARMTDSFAQTGFCTSIRGAENGGKVSNLPTYTFVSDDGDRDLQCPTEIGITDRREAELSKLGFLPLLHYKNQDYAVFFGAQTTQKPKKYDRPEATANAAISARLPYMMATARFAHFLKVMARDKIGSFMEAEDCELWLNRWIQNYVDPMGSDRAKFPLREAKVEVKEIPGSPGSYNAVAHMRPWLQMEELTTSMRMVARIPQKA</sequence>
<comment type="caution">
    <text evidence="3">The sequence shown here is derived from an EMBL/GenBank/DDBJ whole genome shotgun (WGS) entry which is preliminary data.</text>
</comment>
<evidence type="ECO:0000259" key="2">
    <source>
        <dbReference type="Pfam" id="PF18945"/>
    </source>
</evidence>
<dbReference type="Proteomes" id="UP000603912">
    <property type="component" value="Unassembled WGS sequence"/>
</dbReference>
<proteinExistence type="predicted"/>
<gene>
    <name evidence="3" type="primary">impC</name>
    <name evidence="3" type="ORF">GCM10007036_23720</name>
</gene>